<keyword evidence="6" id="KW-0560">Oxidoreductase</keyword>
<dbReference type="PANTHER" id="PTHR42940">
    <property type="entry name" value="ALCOHOL DEHYDROGENASE 1-RELATED"/>
    <property type="match status" value="1"/>
</dbReference>
<evidence type="ECO:0000256" key="7">
    <source>
        <dbReference type="ARBA" id="ARBA00049164"/>
    </source>
</evidence>
<evidence type="ECO:0000313" key="12">
    <source>
        <dbReference type="Proteomes" id="UP000199213"/>
    </source>
</evidence>
<dbReference type="Gene3D" id="3.40.50.720">
    <property type="entry name" value="NAD(P)-binding Rossmann-like Domain"/>
    <property type="match status" value="1"/>
</dbReference>
<dbReference type="InterPro" id="IPR020843">
    <property type="entry name" value="ER"/>
</dbReference>
<comment type="similarity">
    <text evidence="2 9">Belongs to the zinc-containing alcohol dehydrogenase family.</text>
</comment>
<dbReference type="InterPro" id="IPR013154">
    <property type="entry name" value="ADH-like_N"/>
</dbReference>
<accession>A0A1G8Y876</accession>
<dbReference type="EC" id="1.1.1.1" evidence="3"/>
<dbReference type="GO" id="GO:0005737">
    <property type="term" value="C:cytoplasm"/>
    <property type="evidence" value="ECO:0007669"/>
    <property type="project" value="TreeGrafter"/>
</dbReference>
<dbReference type="GO" id="GO:0004022">
    <property type="term" value="F:alcohol dehydrogenase (NAD+) activity"/>
    <property type="evidence" value="ECO:0007669"/>
    <property type="project" value="UniProtKB-EC"/>
</dbReference>
<dbReference type="Proteomes" id="UP000199213">
    <property type="component" value="Unassembled WGS sequence"/>
</dbReference>
<evidence type="ECO:0000256" key="8">
    <source>
        <dbReference type="ARBA" id="ARBA00049243"/>
    </source>
</evidence>
<evidence type="ECO:0000256" key="3">
    <source>
        <dbReference type="ARBA" id="ARBA00013190"/>
    </source>
</evidence>
<dbReference type="PROSITE" id="PS00059">
    <property type="entry name" value="ADH_ZINC"/>
    <property type="match status" value="1"/>
</dbReference>
<evidence type="ECO:0000256" key="4">
    <source>
        <dbReference type="ARBA" id="ARBA00022723"/>
    </source>
</evidence>
<dbReference type="InterPro" id="IPR013149">
    <property type="entry name" value="ADH-like_C"/>
</dbReference>
<dbReference type="AlphaFoldDB" id="A0A1G8Y876"/>
<gene>
    <name evidence="11" type="ORF">SAMN04487820_103275</name>
</gene>
<dbReference type="EMBL" id="FNFM01000003">
    <property type="protein sequence ID" value="SDJ98290.1"/>
    <property type="molecule type" value="Genomic_DNA"/>
</dbReference>
<feature type="domain" description="Enoyl reductase (ER)" evidence="10">
    <location>
        <begin position="11"/>
        <end position="336"/>
    </location>
</feature>
<evidence type="ECO:0000259" key="10">
    <source>
        <dbReference type="SMART" id="SM00829"/>
    </source>
</evidence>
<evidence type="ECO:0000313" key="11">
    <source>
        <dbReference type="EMBL" id="SDJ98290.1"/>
    </source>
</evidence>
<dbReference type="OrthoDB" id="3567264at2"/>
<comment type="catalytic activity">
    <reaction evidence="7">
        <text>a secondary alcohol + NAD(+) = a ketone + NADH + H(+)</text>
        <dbReference type="Rhea" id="RHEA:10740"/>
        <dbReference type="ChEBI" id="CHEBI:15378"/>
        <dbReference type="ChEBI" id="CHEBI:17087"/>
        <dbReference type="ChEBI" id="CHEBI:35681"/>
        <dbReference type="ChEBI" id="CHEBI:57540"/>
        <dbReference type="ChEBI" id="CHEBI:57945"/>
        <dbReference type="EC" id="1.1.1.1"/>
    </reaction>
</comment>
<evidence type="ECO:0000256" key="2">
    <source>
        <dbReference type="ARBA" id="ARBA00008072"/>
    </source>
</evidence>
<evidence type="ECO:0000256" key="9">
    <source>
        <dbReference type="RuleBase" id="RU361277"/>
    </source>
</evidence>
<reference evidence="12" key="1">
    <citation type="submission" date="2016-10" db="EMBL/GenBank/DDBJ databases">
        <authorList>
            <person name="Varghese N."/>
            <person name="Submissions S."/>
        </authorList>
    </citation>
    <scope>NUCLEOTIDE SEQUENCE [LARGE SCALE GENOMIC DNA]</scope>
    <source>
        <strain evidence="12">DSM 45460</strain>
    </source>
</reference>
<dbReference type="RefSeq" id="WP_092627067.1">
    <property type="nucleotide sequence ID" value="NZ_FNFM01000003.1"/>
</dbReference>
<keyword evidence="5 9" id="KW-0862">Zinc</keyword>
<sequence>MKAAVISQMGGPWQLSEVPTPHPGPEDVLIRVHACGLCGNDVLATNGILPFPSIEPAITGHEPVGEIVEVGSAVTERAVGDLVGATWIRGTCGDCGYCQARPPLTATAAFRCAAPVSTGFTVQGGHAEYMVAAASETVSIPDGLSPELAAPLLCGGYTAISALRASEPRRDERVAVLGIGGMGHLAVQFSRAAALETVAVTSSEEKHKPARELGADLVVASGPELREVGGADVILVTGSSYRSATDSLPALRENGRMVLAGIDPATPFTIPPEHPFFGLGQRIIGATHHGEHHLRDALDMAASGTIRPMVETFPKERVSEAVDKTARGDVRFRAVVTY</sequence>
<dbReference type="InterPro" id="IPR011032">
    <property type="entry name" value="GroES-like_sf"/>
</dbReference>
<dbReference type="GO" id="GO:0008270">
    <property type="term" value="F:zinc ion binding"/>
    <property type="evidence" value="ECO:0007669"/>
    <property type="project" value="InterPro"/>
</dbReference>
<proteinExistence type="inferred from homology"/>
<comment type="catalytic activity">
    <reaction evidence="8">
        <text>a primary alcohol + NAD(+) = an aldehyde + NADH + H(+)</text>
        <dbReference type="Rhea" id="RHEA:10736"/>
        <dbReference type="ChEBI" id="CHEBI:15378"/>
        <dbReference type="ChEBI" id="CHEBI:15734"/>
        <dbReference type="ChEBI" id="CHEBI:17478"/>
        <dbReference type="ChEBI" id="CHEBI:57540"/>
        <dbReference type="ChEBI" id="CHEBI:57945"/>
        <dbReference type="EC" id="1.1.1.1"/>
    </reaction>
</comment>
<dbReference type="Gene3D" id="3.90.180.10">
    <property type="entry name" value="Medium-chain alcohol dehydrogenases, catalytic domain"/>
    <property type="match status" value="1"/>
</dbReference>
<name>A0A1G8Y876_ACTMZ</name>
<evidence type="ECO:0000256" key="5">
    <source>
        <dbReference type="ARBA" id="ARBA00022833"/>
    </source>
</evidence>
<dbReference type="Pfam" id="PF08240">
    <property type="entry name" value="ADH_N"/>
    <property type="match status" value="1"/>
</dbReference>
<dbReference type="SUPFAM" id="SSF50129">
    <property type="entry name" value="GroES-like"/>
    <property type="match status" value="1"/>
</dbReference>
<organism evidence="11 12">
    <name type="scientific">Actinopolyspora mzabensis</name>
    <dbReference type="NCBI Taxonomy" id="995066"/>
    <lineage>
        <taxon>Bacteria</taxon>
        <taxon>Bacillati</taxon>
        <taxon>Actinomycetota</taxon>
        <taxon>Actinomycetes</taxon>
        <taxon>Actinopolysporales</taxon>
        <taxon>Actinopolysporaceae</taxon>
        <taxon>Actinopolyspora</taxon>
    </lineage>
</organism>
<dbReference type="SUPFAM" id="SSF51735">
    <property type="entry name" value="NAD(P)-binding Rossmann-fold domains"/>
    <property type="match status" value="1"/>
</dbReference>
<keyword evidence="12" id="KW-1185">Reference proteome</keyword>
<dbReference type="PANTHER" id="PTHR42940:SF8">
    <property type="entry name" value="VACUOLAR PROTEIN SORTING-ASSOCIATED PROTEIN 11"/>
    <property type="match status" value="1"/>
</dbReference>
<dbReference type="InterPro" id="IPR002328">
    <property type="entry name" value="ADH_Zn_CS"/>
</dbReference>
<dbReference type="InterPro" id="IPR036291">
    <property type="entry name" value="NAD(P)-bd_dom_sf"/>
</dbReference>
<protein>
    <recommendedName>
        <fullName evidence="3">alcohol dehydrogenase</fullName>
        <ecNumber evidence="3">1.1.1.1</ecNumber>
    </recommendedName>
</protein>
<dbReference type="Pfam" id="PF00107">
    <property type="entry name" value="ADH_zinc_N"/>
    <property type="match status" value="1"/>
</dbReference>
<keyword evidence="4 9" id="KW-0479">Metal-binding</keyword>
<evidence type="ECO:0000256" key="6">
    <source>
        <dbReference type="ARBA" id="ARBA00023002"/>
    </source>
</evidence>
<comment type="cofactor">
    <cofactor evidence="1 9">
        <name>Zn(2+)</name>
        <dbReference type="ChEBI" id="CHEBI:29105"/>
    </cofactor>
</comment>
<evidence type="ECO:0000256" key="1">
    <source>
        <dbReference type="ARBA" id="ARBA00001947"/>
    </source>
</evidence>
<dbReference type="SMART" id="SM00829">
    <property type="entry name" value="PKS_ER"/>
    <property type="match status" value="1"/>
</dbReference>